<evidence type="ECO:0000313" key="1">
    <source>
        <dbReference type="EMBL" id="ACM49539.1"/>
    </source>
</evidence>
<dbReference type="AlphaFoldDB" id="B9KJ77"/>
<accession>B9KJ77</accession>
<dbReference type="STRING" id="320483.AMF_703"/>
<dbReference type="Proteomes" id="UP000007307">
    <property type="component" value="Chromosome"/>
</dbReference>
<proteinExistence type="predicted"/>
<sequence length="165" mass="18196">MRSLLRLLTVVSAAEGRPFRVFHSVAENRRVPSICNSSNPPCSSGLTITKSLHVLVICNNLRFWVFVHRPMVVKSEDADYAGDLRRAFDELEDSLTRRLGAEGGTGTAGSERRVSELAAEKQLLEEALMQREAECAYWKATCSEIVDGLNSSIEAVKSILNGREG</sequence>
<reference evidence="1 2" key="1">
    <citation type="journal article" date="2009" name="BMC Genomics">
        <title>Conservation in the face of diversity: multistrain analysis of an intracellular bacterium.</title>
        <authorList>
            <person name="Dark M.J."/>
            <person name="Herndon D.R."/>
            <person name="Kappmeyer L.S."/>
            <person name="Gonzales M.P."/>
            <person name="Nordeen E."/>
            <person name="Palmer G.H."/>
            <person name="Knowles D.P. Jr."/>
            <person name="Brayton K.A."/>
        </authorList>
    </citation>
    <scope>NUCLEOTIDE SEQUENCE [LARGE SCALE GENOMIC DNA]</scope>
    <source>
        <strain evidence="1 2">Florida</strain>
    </source>
</reference>
<name>B9KJ77_ANAMF</name>
<dbReference type="HOGENOM" id="CLU_1607453_0_0_5"/>
<dbReference type="EMBL" id="CP001079">
    <property type="protein sequence ID" value="ACM49539.1"/>
    <property type="molecule type" value="Genomic_DNA"/>
</dbReference>
<evidence type="ECO:0008006" key="3">
    <source>
        <dbReference type="Google" id="ProtNLM"/>
    </source>
</evidence>
<dbReference type="Pfam" id="PF13747">
    <property type="entry name" value="DUF4164"/>
    <property type="match status" value="1"/>
</dbReference>
<dbReference type="InterPro" id="IPR025310">
    <property type="entry name" value="DUF4164"/>
</dbReference>
<protein>
    <recommendedName>
        <fullName evidence="3">DUF4164 family protein</fullName>
    </recommendedName>
</protein>
<gene>
    <name evidence="1" type="ordered locus">AMF_703</name>
</gene>
<dbReference type="KEGG" id="amf:AMF_703"/>
<keyword evidence="2" id="KW-1185">Reference proteome</keyword>
<organism evidence="1 2">
    <name type="scientific">Anaplasma marginale (strain Florida)</name>
    <dbReference type="NCBI Taxonomy" id="320483"/>
    <lineage>
        <taxon>Bacteria</taxon>
        <taxon>Pseudomonadati</taxon>
        <taxon>Pseudomonadota</taxon>
        <taxon>Alphaproteobacteria</taxon>
        <taxon>Rickettsiales</taxon>
        <taxon>Anaplasmataceae</taxon>
        <taxon>Anaplasma</taxon>
    </lineage>
</organism>
<evidence type="ECO:0000313" key="2">
    <source>
        <dbReference type="Proteomes" id="UP000007307"/>
    </source>
</evidence>